<dbReference type="OrthoDB" id="2690153at2759"/>
<evidence type="ECO:0000313" key="6">
    <source>
        <dbReference type="Proteomes" id="UP001146351"/>
    </source>
</evidence>
<keyword evidence="2" id="KW-0274">FAD</keyword>
<dbReference type="GO" id="GO:0006744">
    <property type="term" value="P:ubiquinone biosynthetic process"/>
    <property type="evidence" value="ECO:0007669"/>
    <property type="project" value="TreeGrafter"/>
</dbReference>
<proteinExistence type="predicted"/>
<protein>
    <recommendedName>
        <fullName evidence="4">FAD-binding domain-containing protein</fullName>
    </recommendedName>
</protein>
<dbReference type="EMBL" id="JAPQKO010000002">
    <property type="protein sequence ID" value="KAJ5179693.1"/>
    <property type="molecule type" value="Genomic_DNA"/>
</dbReference>
<keyword evidence="6" id="KW-1185">Reference proteome</keyword>
<dbReference type="AlphaFoldDB" id="A0A9W9LVP3"/>
<evidence type="ECO:0000256" key="3">
    <source>
        <dbReference type="ARBA" id="ARBA00023002"/>
    </source>
</evidence>
<sequence length="751" mass="84710">MPRDCMSHLRRFEWVFDPILSSDYLPGSQEAKDLKKAVRFLVNNTVLSNFTLKLRFFSRTSCEKYLVELEALTDDNLYHGELCFQSPWEAVYGRIARLLSPLRDMKDLFFYFSAPRGKGFEAYRRFHERALERMVKGPKYDSSSRGKDPEVKIVYTSVPMSAINCPSPGEVPVLIIGGGPSGLLLAFLLAQLKVPSLLIERYPTRLAAPKAHALSPRSLELCRQAGLDINEIRKMGSPRQDAYWVNFVTSLAGKQVGRLPYERMDPEVLNDTPTMIHNIPQPDFEHFVAEHLSQQDLVEIRKNHSFVSLEQENGIVVTTVEDRASGNKYQVRSHHVIACDGAKSAVRRYLDIPTEGEETCETMMTIHFNADLHPVLRERVGMLHWIMDPVVSGFIIGYDLSGNQVLICNFDPDQHPVHSWNEEHCRTVIDAAIGVNVPYTVLSYRPWILSRKVAHAYRVGQVFLAGDAAHSFPPTGGLGLNSGLGDVHNLAYKLAAVHHKWAGDGLLDSYQAERRQVALVNSAQSVKNGKQIFSLLKALGTTDQDVNVSRQNLYHNLQDSSAMVEINRGIEGQRQHFDNLGLHIGYVYGDTEFPQNVSHFQSSCVPGARLPHAWIRPLSELSELPVIDCSYVHEFSEDQVLERQFSTLDLCRLDAFTLIVDAHNAQHFQSVVEEALLHLPGDMARVLPLEMAIHGVHFTVQDGMESSDWLQLTNLKEQSILVRPDQHILGVLHCGTENGELLYLLQKHLEF</sequence>
<feature type="domain" description="FAD-binding" evidence="4">
    <location>
        <begin position="170"/>
        <end position="518"/>
    </location>
</feature>
<gene>
    <name evidence="5" type="ORF">N7492_002903</name>
</gene>
<dbReference type="InterPro" id="IPR036188">
    <property type="entry name" value="FAD/NAD-bd_sf"/>
</dbReference>
<dbReference type="GO" id="GO:0071949">
    <property type="term" value="F:FAD binding"/>
    <property type="evidence" value="ECO:0007669"/>
    <property type="project" value="InterPro"/>
</dbReference>
<dbReference type="GO" id="GO:0016709">
    <property type="term" value="F:oxidoreductase activity, acting on paired donors, with incorporation or reduction of molecular oxygen, NAD(P)H as one donor, and incorporation of one atom of oxygen"/>
    <property type="evidence" value="ECO:0007669"/>
    <property type="project" value="UniProtKB-ARBA"/>
</dbReference>
<evidence type="ECO:0000313" key="5">
    <source>
        <dbReference type="EMBL" id="KAJ5179693.1"/>
    </source>
</evidence>
<evidence type="ECO:0000259" key="4">
    <source>
        <dbReference type="Pfam" id="PF01494"/>
    </source>
</evidence>
<evidence type="ECO:0000256" key="1">
    <source>
        <dbReference type="ARBA" id="ARBA00022630"/>
    </source>
</evidence>
<dbReference type="Proteomes" id="UP001146351">
    <property type="component" value="Unassembled WGS sequence"/>
</dbReference>
<dbReference type="InterPro" id="IPR002938">
    <property type="entry name" value="FAD-bd"/>
</dbReference>
<dbReference type="PANTHER" id="PTHR43004:SF6">
    <property type="entry name" value="FAD_NAD(P)-BINDING OXIDOREDUCTASE FAMILY PROTEIN"/>
    <property type="match status" value="1"/>
</dbReference>
<name>A0A9W9LVP3_9EURO</name>
<dbReference type="Gene3D" id="3.30.9.10">
    <property type="entry name" value="D-Amino Acid Oxidase, subunit A, domain 2"/>
    <property type="match status" value="1"/>
</dbReference>
<keyword evidence="1" id="KW-0285">Flavoprotein</keyword>
<dbReference type="SUPFAM" id="SSF51905">
    <property type="entry name" value="FAD/NAD(P)-binding domain"/>
    <property type="match status" value="1"/>
</dbReference>
<dbReference type="GO" id="GO:0005739">
    <property type="term" value="C:mitochondrion"/>
    <property type="evidence" value="ECO:0007669"/>
    <property type="project" value="TreeGrafter"/>
</dbReference>
<comment type="caution">
    <text evidence="5">The sequence shown here is derived from an EMBL/GenBank/DDBJ whole genome shotgun (WGS) entry which is preliminary data.</text>
</comment>
<accession>A0A9W9LVP3</accession>
<organism evidence="5 6">
    <name type="scientific">Penicillium capsulatum</name>
    <dbReference type="NCBI Taxonomy" id="69766"/>
    <lineage>
        <taxon>Eukaryota</taxon>
        <taxon>Fungi</taxon>
        <taxon>Dikarya</taxon>
        <taxon>Ascomycota</taxon>
        <taxon>Pezizomycotina</taxon>
        <taxon>Eurotiomycetes</taxon>
        <taxon>Eurotiomycetidae</taxon>
        <taxon>Eurotiales</taxon>
        <taxon>Aspergillaceae</taxon>
        <taxon>Penicillium</taxon>
    </lineage>
</organism>
<dbReference type="PANTHER" id="PTHR43004">
    <property type="entry name" value="TRK SYSTEM POTASSIUM UPTAKE PROTEIN"/>
    <property type="match status" value="1"/>
</dbReference>
<reference evidence="5" key="1">
    <citation type="submission" date="2022-11" db="EMBL/GenBank/DDBJ databases">
        <authorList>
            <person name="Petersen C."/>
        </authorList>
    </citation>
    <scope>NUCLEOTIDE SEQUENCE</scope>
    <source>
        <strain evidence="5">IBT 21917</strain>
    </source>
</reference>
<dbReference type="InterPro" id="IPR050641">
    <property type="entry name" value="RIFMO-like"/>
</dbReference>
<dbReference type="Pfam" id="PF01494">
    <property type="entry name" value="FAD_binding_3"/>
    <property type="match status" value="1"/>
</dbReference>
<reference evidence="5" key="2">
    <citation type="journal article" date="2023" name="IMA Fungus">
        <title>Comparative genomic study of the Penicillium genus elucidates a diverse pangenome and 15 lateral gene transfer events.</title>
        <authorList>
            <person name="Petersen C."/>
            <person name="Sorensen T."/>
            <person name="Nielsen M.R."/>
            <person name="Sondergaard T.E."/>
            <person name="Sorensen J.L."/>
            <person name="Fitzpatrick D.A."/>
            <person name="Frisvad J.C."/>
            <person name="Nielsen K.L."/>
        </authorList>
    </citation>
    <scope>NUCLEOTIDE SEQUENCE</scope>
    <source>
        <strain evidence="5">IBT 21917</strain>
    </source>
</reference>
<dbReference type="PRINTS" id="PR00420">
    <property type="entry name" value="RNGMNOXGNASE"/>
</dbReference>
<evidence type="ECO:0000256" key="2">
    <source>
        <dbReference type="ARBA" id="ARBA00022827"/>
    </source>
</evidence>
<dbReference type="Gene3D" id="3.40.30.120">
    <property type="match status" value="1"/>
</dbReference>
<dbReference type="Gene3D" id="3.50.50.60">
    <property type="entry name" value="FAD/NAD(P)-binding domain"/>
    <property type="match status" value="1"/>
</dbReference>
<keyword evidence="3" id="KW-0560">Oxidoreductase</keyword>